<name>A0A154BNR9_ANASB</name>
<dbReference type="RefSeq" id="WP_066244242.1">
    <property type="nucleotide sequence ID" value="NZ_LSGP01000023.1"/>
</dbReference>
<keyword evidence="2" id="KW-1185">Reference proteome</keyword>
<dbReference type="Gene3D" id="3.40.50.1820">
    <property type="entry name" value="alpha/beta hydrolase"/>
    <property type="match status" value="1"/>
</dbReference>
<dbReference type="AlphaFoldDB" id="A0A154BNR9"/>
<comment type="caution">
    <text evidence="1">The sequence shown here is derived from an EMBL/GenBank/DDBJ whole genome shotgun (WGS) entry which is preliminary data.</text>
</comment>
<proteinExistence type="predicted"/>
<reference evidence="1 2" key="1">
    <citation type="submission" date="2016-02" db="EMBL/GenBank/DDBJ databases">
        <title>Anaerosporomusa subterraneum gen. nov., sp. nov., a spore-forming obligate anaerobe isolated from saprolite.</title>
        <authorList>
            <person name="Choi J.K."/>
            <person name="Shah M."/>
            <person name="Yee N."/>
        </authorList>
    </citation>
    <scope>NUCLEOTIDE SEQUENCE [LARGE SCALE GENOMIC DNA]</scope>
    <source>
        <strain evidence="1 2">RU4</strain>
    </source>
</reference>
<dbReference type="Proteomes" id="UP000076268">
    <property type="component" value="Unassembled WGS sequence"/>
</dbReference>
<dbReference type="OrthoDB" id="1094867at2"/>
<protein>
    <recommendedName>
        <fullName evidence="3">Alpha/beta hydrolase</fullName>
    </recommendedName>
</protein>
<dbReference type="SUPFAM" id="SSF53474">
    <property type="entry name" value="alpha/beta-Hydrolases"/>
    <property type="match status" value="1"/>
</dbReference>
<dbReference type="InterPro" id="IPR029058">
    <property type="entry name" value="AB_hydrolase_fold"/>
</dbReference>
<dbReference type="EMBL" id="LSGP01000023">
    <property type="protein sequence ID" value="KYZ75539.1"/>
    <property type="molecule type" value="Genomic_DNA"/>
</dbReference>
<sequence length="304" mass="34305">MRKHLFWQMICILGLLFGGTVIGFAGQPSYNTLEVGSGMFTMSEPTGATDDDLRVFYHRPSSWTPDRPVVIVLHGVNRDADRYRNEWQVQAEKYNLLIICPEFSEKKYPGDRYYNIGNVMDRGDEGGKVQPTSNRVYPVIDRVFDEVRTRSGSTRTTYSLYGHSAGAQFAHRFLLFAQSTKSDMIILANAGWYTMPDRNIVFPYGIKDIPMTDKELAKIFAQPAFILLGDQDINPNHKNLRHTPQADRQGVTRFERGHSFFEMTKVKAAELGVPFNWKLVIVPGVGHSDAGMSTMAAKLIAGEQ</sequence>
<gene>
    <name evidence="1" type="ORF">AXX12_12560</name>
</gene>
<evidence type="ECO:0008006" key="3">
    <source>
        <dbReference type="Google" id="ProtNLM"/>
    </source>
</evidence>
<dbReference type="STRING" id="1794912.AXX12_12560"/>
<evidence type="ECO:0000313" key="1">
    <source>
        <dbReference type="EMBL" id="KYZ75539.1"/>
    </source>
</evidence>
<dbReference type="PANTHER" id="PTHR35560:SF3">
    <property type="entry name" value="PEPTIDASE S9 PROLYL OLIGOPEPTIDASE CATALYTIC DOMAIN-CONTAINING PROTEIN"/>
    <property type="match status" value="1"/>
</dbReference>
<evidence type="ECO:0000313" key="2">
    <source>
        <dbReference type="Proteomes" id="UP000076268"/>
    </source>
</evidence>
<dbReference type="PANTHER" id="PTHR35560">
    <property type="entry name" value="BLL0132 PROTEIN"/>
    <property type="match status" value="1"/>
</dbReference>
<organism evidence="1 2">
    <name type="scientific">Anaerosporomusa subterranea</name>
    <dbReference type="NCBI Taxonomy" id="1794912"/>
    <lineage>
        <taxon>Bacteria</taxon>
        <taxon>Bacillati</taxon>
        <taxon>Bacillota</taxon>
        <taxon>Negativicutes</taxon>
        <taxon>Acetonemataceae</taxon>
        <taxon>Anaerosporomusa</taxon>
    </lineage>
</organism>
<accession>A0A154BNR9</accession>